<name>A0A0F9QC98_9ZZZZ</name>
<gene>
    <name evidence="1" type="ORF">LCGC14_1032690</name>
</gene>
<reference evidence="1" key="1">
    <citation type="journal article" date="2015" name="Nature">
        <title>Complex archaea that bridge the gap between prokaryotes and eukaryotes.</title>
        <authorList>
            <person name="Spang A."/>
            <person name="Saw J.H."/>
            <person name="Jorgensen S.L."/>
            <person name="Zaremba-Niedzwiedzka K."/>
            <person name="Martijn J."/>
            <person name="Lind A.E."/>
            <person name="van Eijk R."/>
            <person name="Schleper C."/>
            <person name="Guy L."/>
            <person name="Ettema T.J."/>
        </authorList>
    </citation>
    <scope>NUCLEOTIDE SEQUENCE</scope>
</reference>
<protein>
    <submittedName>
        <fullName evidence="1">Uncharacterized protein</fullName>
    </submittedName>
</protein>
<feature type="non-terminal residue" evidence="1">
    <location>
        <position position="561"/>
    </location>
</feature>
<proteinExistence type="predicted"/>
<dbReference type="AlphaFoldDB" id="A0A0F9QC98"/>
<sequence>MKFHSIYSKGKRKGIYLLISLLGLLFFINLNILSNSIVDTSIREQNMYPISDLNIINEPNIAANEPNGKPLLGYQYANTSKSYTSSILPTNVSFTLQKDWISSDINISFEGVSQKNDRVINGTFDSIYHGWTFKSNDPAEYESYNNTGSEPRSVQIKYLGGVKNKDDYAYFERNISLQEELSSDKIALLSLDYLCERSRPINFTAYLAIIIGDVEVNITYDFPTAIIEDSWEPLTLVYNPLSSGQVLPGNITVRVGIYTADATTVSQWGTFDLDNIQFDLWTMPNQRSIVGIKDLEFNPNSNRTYINTTYGKGYYYNATERSYSENTDIVFTISQNITGIDDFDIDTITITSNLVKRFNSSISGFDGSLYTNGISTTWQTELVISNPLDYINNWARIDKPTDWNITQILDGYDVDRLQNCSGIGLGSSNFTIPSSVFKPGLWKIEATSQNYISEGHFNVGANFMNQSSITFGEEYQINMTLNNKTFSILNTQINCIIEYPNNTIFFEENKTLVYNNTIFGNFTVGNNMSVGTYQVILVWTNNQTTLYRDKVGFLQFEFDVW</sequence>
<comment type="caution">
    <text evidence="1">The sequence shown here is derived from an EMBL/GenBank/DDBJ whole genome shotgun (WGS) entry which is preliminary data.</text>
</comment>
<organism evidence="1">
    <name type="scientific">marine sediment metagenome</name>
    <dbReference type="NCBI Taxonomy" id="412755"/>
    <lineage>
        <taxon>unclassified sequences</taxon>
        <taxon>metagenomes</taxon>
        <taxon>ecological metagenomes</taxon>
    </lineage>
</organism>
<evidence type="ECO:0000313" key="1">
    <source>
        <dbReference type="EMBL" id="KKN10821.1"/>
    </source>
</evidence>
<dbReference type="EMBL" id="LAZR01004200">
    <property type="protein sequence ID" value="KKN10821.1"/>
    <property type="molecule type" value="Genomic_DNA"/>
</dbReference>
<accession>A0A0F9QC98</accession>